<proteinExistence type="predicted"/>
<dbReference type="EMBL" id="CAXDID020000130">
    <property type="protein sequence ID" value="CAL6035169.1"/>
    <property type="molecule type" value="Genomic_DNA"/>
</dbReference>
<dbReference type="EMBL" id="CATOUU010001009">
    <property type="protein sequence ID" value="CAI9966770.1"/>
    <property type="molecule type" value="Genomic_DNA"/>
</dbReference>
<evidence type="ECO:0000313" key="3">
    <source>
        <dbReference type="Proteomes" id="UP001642409"/>
    </source>
</evidence>
<reference evidence="1" key="1">
    <citation type="submission" date="2023-06" db="EMBL/GenBank/DDBJ databases">
        <authorList>
            <person name="Kurt Z."/>
        </authorList>
    </citation>
    <scope>NUCLEOTIDE SEQUENCE</scope>
</reference>
<keyword evidence="3" id="KW-1185">Reference proteome</keyword>
<gene>
    <name evidence="2" type="ORF">HINF_LOCUS35801</name>
    <name evidence="1" type="ORF">HINF_LOCUS54415</name>
</gene>
<protein>
    <submittedName>
        <fullName evidence="2">Hypothetical_protein</fullName>
    </submittedName>
</protein>
<evidence type="ECO:0000313" key="2">
    <source>
        <dbReference type="EMBL" id="CAL6035169.1"/>
    </source>
</evidence>
<comment type="caution">
    <text evidence="1">The sequence shown here is derived from an EMBL/GenBank/DDBJ whole genome shotgun (WGS) entry which is preliminary data.</text>
</comment>
<reference evidence="2 3" key="2">
    <citation type="submission" date="2024-07" db="EMBL/GenBank/DDBJ databases">
        <authorList>
            <person name="Akdeniz Z."/>
        </authorList>
    </citation>
    <scope>NUCLEOTIDE SEQUENCE [LARGE SCALE GENOMIC DNA]</scope>
</reference>
<organism evidence="1">
    <name type="scientific">Hexamita inflata</name>
    <dbReference type="NCBI Taxonomy" id="28002"/>
    <lineage>
        <taxon>Eukaryota</taxon>
        <taxon>Metamonada</taxon>
        <taxon>Diplomonadida</taxon>
        <taxon>Hexamitidae</taxon>
        <taxon>Hexamitinae</taxon>
        <taxon>Hexamita</taxon>
    </lineage>
</organism>
<dbReference type="AlphaFoldDB" id="A0AA86RGP2"/>
<name>A0AA86RGP2_9EUKA</name>
<accession>A0AA86RGP2</accession>
<dbReference type="Proteomes" id="UP001642409">
    <property type="component" value="Unassembled WGS sequence"/>
</dbReference>
<sequence>MLVDSTSGGCLNLSHLFNPCLNRIVFTHNNVIEYISPSIQIFKCTYNGQIVSISKIYIVFLFSTLARNIINKLQQHIEQNYLSNIIYTHQLNERPISQLTLPLITQHKVYLRNFTVYGISDIPQTKYITTRTIWYVQIEFGIFYWYVFTRITCNHNSLIQLFLCIFKPEPQKILGPLYKQLVL</sequence>
<evidence type="ECO:0000313" key="1">
    <source>
        <dbReference type="EMBL" id="CAI9966770.1"/>
    </source>
</evidence>